<dbReference type="EMBL" id="KZ507660">
    <property type="protein sequence ID" value="PKU36416.1"/>
    <property type="molecule type" value="Genomic_DNA"/>
</dbReference>
<reference evidence="3" key="2">
    <citation type="submission" date="2017-12" db="EMBL/GenBank/DDBJ databases">
        <title>Genome sequence of the Bar-tailed Godwit (Limosa lapponica baueri).</title>
        <authorList>
            <person name="Lima N.C.B."/>
            <person name="Parody-Merino A.M."/>
            <person name="Battley P.F."/>
            <person name="Fidler A.E."/>
            <person name="Prosdocimi F."/>
        </authorList>
    </citation>
    <scope>NUCLEOTIDE SEQUENCE [LARGE SCALE GENOMIC DNA]</scope>
</reference>
<accession>A0A2I0TRI1</accession>
<dbReference type="InterPro" id="IPR000477">
    <property type="entry name" value="RT_dom"/>
</dbReference>
<dbReference type="GO" id="GO:0003964">
    <property type="term" value="F:RNA-directed DNA polymerase activity"/>
    <property type="evidence" value="ECO:0007669"/>
    <property type="project" value="UniProtKB-KW"/>
</dbReference>
<evidence type="ECO:0000259" key="1">
    <source>
        <dbReference type="Pfam" id="PF00078"/>
    </source>
</evidence>
<keyword evidence="2" id="KW-0808">Transferase</keyword>
<reference evidence="3" key="1">
    <citation type="submission" date="2017-11" db="EMBL/GenBank/DDBJ databases">
        <authorList>
            <person name="Lima N.C."/>
            <person name="Parody-Merino A.M."/>
            <person name="Battley P.F."/>
            <person name="Fidler A.E."/>
            <person name="Prosdocimi F."/>
        </authorList>
    </citation>
    <scope>NUCLEOTIDE SEQUENCE [LARGE SCALE GENOMIC DNA]</scope>
</reference>
<organism evidence="2 3">
    <name type="scientific">Limosa lapponica baueri</name>
    <dbReference type="NCBI Taxonomy" id="1758121"/>
    <lineage>
        <taxon>Eukaryota</taxon>
        <taxon>Metazoa</taxon>
        <taxon>Chordata</taxon>
        <taxon>Craniata</taxon>
        <taxon>Vertebrata</taxon>
        <taxon>Euteleostomi</taxon>
        <taxon>Archelosauria</taxon>
        <taxon>Archosauria</taxon>
        <taxon>Dinosauria</taxon>
        <taxon>Saurischia</taxon>
        <taxon>Theropoda</taxon>
        <taxon>Coelurosauria</taxon>
        <taxon>Aves</taxon>
        <taxon>Neognathae</taxon>
        <taxon>Neoaves</taxon>
        <taxon>Charadriiformes</taxon>
        <taxon>Scolopacidae</taxon>
        <taxon>Limosa</taxon>
    </lineage>
</organism>
<evidence type="ECO:0000313" key="2">
    <source>
        <dbReference type="EMBL" id="PKU36416.1"/>
    </source>
</evidence>
<feature type="domain" description="Reverse transcriptase" evidence="1">
    <location>
        <begin position="35"/>
        <end position="150"/>
    </location>
</feature>
<dbReference type="AlphaFoldDB" id="A0A2I0TRI1"/>
<keyword evidence="2" id="KW-0695">RNA-directed DNA polymerase</keyword>
<gene>
    <name evidence="2" type="ORF">llap_13279</name>
</gene>
<name>A0A2I0TRI1_LIMLA</name>
<keyword evidence="3" id="KW-1185">Reference proteome</keyword>
<dbReference type="OrthoDB" id="416454at2759"/>
<protein>
    <submittedName>
        <fullName evidence="2">Rna-directed dna polymerase from mobile element jockey-like</fullName>
    </submittedName>
</protein>
<sequence>MDHCAYLVNSRSEDTTGLAFEPIQGLGLLLHLFSKLERNGFDGCKIQWISNWLDGHIQRVTGSCSISKWKPVISGIPQGSILELILLNIFINDLDSGIECTLSKFADDTKLSSAVNVLEGRDAIQGHLDRLGQWPHANLMKFNKAKCKVQLLSPCDLPNQYRLGDEWIESSPEENDLGITGG</sequence>
<evidence type="ECO:0000313" key="3">
    <source>
        <dbReference type="Proteomes" id="UP000233556"/>
    </source>
</evidence>
<proteinExistence type="predicted"/>
<dbReference type="Pfam" id="PF00078">
    <property type="entry name" value="RVT_1"/>
    <property type="match status" value="1"/>
</dbReference>
<dbReference type="Proteomes" id="UP000233556">
    <property type="component" value="Unassembled WGS sequence"/>
</dbReference>
<keyword evidence="2" id="KW-0548">Nucleotidyltransferase</keyword>
<dbReference type="PANTHER" id="PTHR33332">
    <property type="entry name" value="REVERSE TRANSCRIPTASE DOMAIN-CONTAINING PROTEIN"/>
    <property type="match status" value="1"/>
</dbReference>